<sequence>MNLPDALNALLRRRKFILLNVLVVAVLAAGVSLLLPQRFAATARVLPPPEDDPLGLTAQLSVGIGGQLGRLRAGMFGGGTASDLMVGILSSNTVMESVVVQCSVIQRYRVRRGSLQEAVRELGRMTGLSIGDEGIVTIVVEARRPEWAAEMANSYVSNLDAFLRSSNMSRGRNMRVFVERRLEEVAQALDSARESLTSYQVRHGLVAVDEQVKGAVTSYASLHSSLLERQAVLRVLESASSFENPLMVSARAEVSALERYLDGMLGGKDRAGVAFGLKLDTLPVVVAEYLRRYAELVLLQETHTLLYQQYEHARIMEARDTPTITVLDHAVPPERRSFPKRLLIVLIASVFSLAVGSSYVLVEERFARLPLTHPQVAESWMLVRRQLAEMASSLLRRLRRRTSRER</sequence>
<feature type="transmembrane region" description="Helical" evidence="6">
    <location>
        <begin position="342"/>
        <end position="362"/>
    </location>
</feature>
<evidence type="ECO:0000256" key="5">
    <source>
        <dbReference type="ARBA" id="ARBA00023136"/>
    </source>
</evidence>
<evidence type="ECO:0000256" key="6">
    <source>
        <dbReference type="SAM" id="Phobius"/>
    </source>
</evidence>
<evidence type="ECO:0000313" key="9">
    <source>
        <dbReference type="EMBL" id="HDR00081.1"/>
    </source>
</evidence>
<dbReference type="Pfam" id="PF13807">
    <property type="entry name" value="GNVR"/>
    <property type="match status" value="1"/>
</dbReference>
<protein>
    <recommendedName>
        <fullName evidence="10">Polysaccharide chain length determinant N-terminal domain-containing protein</fullName>
    </recommendedName>
</protein>
<dbReference type="InterPro" id="IPR003856">
    <property type="entry name" value="LPS_length_determ_N"/>
</dbReference>
<dbReference type="Proteomes" id="UP000885672">
    <property type="component" value="Unassembled WGS sequence"/>
</dbReference>
<feature type="transmembrane region" description="Helical" evidence="6">
    <location>
        <begin position="16"/>
        <end position="35"/>
    </location>
</feature>
<evidence type="ECO:0000259" key="8">
    <source>
        <dbReference type="Pfam" id="PF13807"/>
    </source>
</evidence>
<comment type="caution">
    <text evidence="9">The sequence shown here is derived from an EMBL/GenBank/DDBJ whole genome shotgun (WGS) entry which is preliminary data.</text>
</comment>
<evidence type="ECO:0008006" key="10">
    <source>
        <dbReference type="Google" id="ProtNLM"/>
    </source>
</evidence>
<dbReference type="PANTHER" id="PTHR32309">
    <property type="entry name" value="TYROSINE-PROTEIN KINASE"/>
    <property type="match status" value="1"/>
</dbReference>
<comment type="subcellular location">
    <subcellularLocation>
        <location evidence="1">Cell membrane</location>
        <topology evidence="1">Multi-pass membrane protein</topology>
    </subcellularLocation>
</comment>
<keyword evidence="2" id="KW-1003">Cell membrane</keyword>
<dbReference type="GO" id="GO:0004713">
    <property type="term" value="F:protein tyrosine kinase activity"/>
    <property type="evidence" value="ECO:0007669"/>
    <property type="project" value="TreeGrafter"/>
</dbReference>
<dbReference type="InterPro" id="IPR050445">
    <property type="entry name" value="Bact_polysacc_biosynth/exp"/>
</dbReference>
<dbReference type="EMBL" id="DSBX01000272">
    <property type="protein sequence ID" value="HDR00081.1"/>
    <property type="molecule type" value="Genomic_DNA"/>
</dbReference>
<evidence type="ECO:0000256" key="4">
    <source>
        <dbReference type="ARBA" id="ARBA00022989"/>
    </source>
</evidence>
<dbReference type="PROSITE" id="PS51318">
    <property type="entry name" value="TAT"/>
    <property type="match status" value="1"/>
</dbReference>
<dbReference type="AlphaFoldDB" id="A0A7V0T6H6"/>
<evidence type="ECO:0000256" key="1">
    <source>
        <dbReference type="ARBA" id="ARBA00004651"/>
    </source>
</evidence>
<gene>
    <name evidence="9" type="ORF">ENN51_07355</name>
</gene>
<feature type="domain" description="Polysaccharide chain length determinant N-terminal" evidence="7">
    <location>
        <begin position="6"/>
        <end position="100"/>
    </location>
</feature>
<dbReference type="Pfam" id="PF02706">
    <property type="entry name" value="Wzz"/>
    <property type="match status" value="1"/>
</dbReference>
<feature type="domain" description="Tyrosine-protein kinase G-rich" evidence="8">
    <location>
        <begin position="299"/>
        <end position="363"/>
    </location>
</feature>
<dbReference type="PANTHER" id="PTHR32309:SF13">
    <property type="entry name" value="FERRIC ENTEROBACTIN TRANSPORT PROTEIN FEPE"/>
    <property type="match status" value="1"/>
</dbReference>
<name>A0A7V0T6H6_UNCW3</name>
<keyword evidence="5 6" id="KW-0472">Membrane</keyword>
<reference evidence="9" key="1">
    <citation type="journal article" date="2020" name="mSystems">
        <title>Genome- and Community-Level Interaction Insights into Carbon Utilization and Element Cycling Functions of Hydrothermarchaeota in Hydrothermal Sediment.</title>
        <authorList>
            <person name="Zhou Z."/>
            <person name="Liu Y."/>
            <person name="Xu W."/>
            <person name="Pan J."/>
            <person name="Luo Z.H."/>
            <person name="Li M."/>
        </authorList>
    </citation>
    <scope>NUCLEOTIDE SEQUENCE [LARGE SCALE GENOMIC DNA]</scope>
    <source>
        <strain evidence="9">SpSt-1182</strain>
    </source>
</reference>
<organism evidence="9">
    <name type="scientific">candidate division WOR-3 bacterium</name>
    <dbReference type="NCBI Taxonomy" id="2052148"/>
    <lineage>
        <taxon>Bacteria</taxon>
        <taxon>Bacteria division WOR-3</taxon>
    </lineage>
</organism>
<keyword evidence="3 6" id="KW-0812">Transmembrane</keyword>
<keyword evidence="4 6" id="KW-1133">Transmembrane helix</keyword>
<evidence type="ECO:0000256" key="2">
    <source>
        <dbReference type="ARBA" id="ARBA00022475"/>
    </source>
</evidence>
<dbReference type="GO" id="GO:0005886">
    <property type="term" value="C:plasma membrane"/>
    <property type="evidence" value="ECO:0007669"/>
    <property type="project" value="UniProtKB-SubCell"/>
</dbReference>
<proteinExistence type="predicted"/>
<dbReference type="InterPro" id="IPR032807">
    <property type="entry name" value="GNVR"/>
</dbReference>
<evidence type="ECO:0000256" key="3">
    <source>
        <dbReference type="ARBA" id="ARBA00022692"/>
    </source>
</evidence>
<evidence type="ECO:0000259" key="7">
    <source>
        <dbReference type="Pfam" id="PF02706"/>
    </source>
</evidence>
<accession>A0A7V0T6H6</accession>
<dbReference type="InterPro" id="IPR006311">
    <property type="entry name" value="TAT_signal"/>
</dbReference>